<dbReference type="RefSeq" id="WP_162422909.1">
    <property type="nucleotide sequence ID" value="NZ_WVIE01000008.1"/>
</dbReference>
<reference evidence="1" key="1">
    <citation type="submission" date="2019-12" db="EMBL/GenBank/DDBJ databases">
        <title>High-Quality draft genome sequences of three cyanobacteria isolated from the limestone walls of the Old Cathedral of Coimbra.</title>
        <authorList>
            <person name="Tiago I."/>
            <person name="Soares F."/>
            <person name="Portugal A."/>
        </authorList>
    </citation>
    <scope>NUCLEOTIDE SEQUENCE</scope>
    <source>
        <strain evidence="1">A</strain>
    </source>
</reference>
<organism evidence="1 2">
    <name type="scientific">Myxacorys almedinensis A</name>
    <dbReference type="NCBI Taxonomy" id="2690445"/>
    <lineage>
        <taxon>Bacteria</taxon>
        <taxon>Bacillati</taxon>
        <taxon>Cyanobacteriota</taxon>
        <taxon>Cyanophyceae</taxon>
        <taxon>Leptolyngbyales</taxon>
        <taxon>Leptolyngbyaceae</taxon>
        <taxon>Myxacorys</taxon>
        <taxon>Myxacorys almedinensis</taxon>
    </lineage>
</organism>
<proteinExistence type="predicted"/>
<gene>
    <name evidence="1" type="ORF">GS601_08830</name>
</gene>
<name>A0A8J8CJA1_9CYAN</name>
<evidence type="ECO:0000313" key="1">
    <source>
        <dbReference type="EMBL" id="NDJ17391.1"/>
    </source>
</evidence>
<comment type="caution">
    <text evidence="1">The sequence shown here is derived from an EMBL/GenBank/DDBJ whole genome shotgun (WGS) entry which is preliminary data.</text>
</comment>
<dbReference type="Proteomes" id="UP000646053">
    <property type="component" value="Unassembled WGS sequence"/>
</dbReference>
<accession>A0A8J8CJA1</accession>
<protein>
    <submittedName>
        <fullName evidence="1">Uncharacterized protein</fullName>
    </submittedName>
</protein>
<keyword evidence="2" id="KW-1185">Reference proteome</keyword>
<sequence>MERMSRGFWGNVSSVISGSSATLSAADGFMPEVYCSSPPLFTPDFVVLFLRGKEEIGSIG</sequence>
<dbReference type="EMBL" id="WVIE01000008">
    <property type="protein sequence ID" value="NDJ17391.1"/>
    <property type="molecule type" value="Genomic_DNA"/>
</dbReference>
<evidence type="ECO:0000313" key="2">
    <source>
        <dbReference type="Proteomes" id="UP000646053"/>
    </source>
</evidence>
<dbReference type="AlphaFoldDB" id="A0A8J8CJA1"/>